<evidence type="ECO:0000256" key="1">
    <source>
        <dbReference type="SAM" id="MobiDB-lite"/>
    </source>
</evidence>
<name>A0A7X5UUZ1_9PSEU</name>
<dbReference type="Proteomes" id="UP000545493">
    <property type="component" value="Unassembled WGS sequence"/>
</dbReference>
<dbReference type="Gene3D" id="1.10.287.1060">
    <property type="entry name" value="ESAT-6-like"/>
    <property type="match status" value="1"/>
</dbReference>
<organism evidence="2 3">
    <name type="scientific">Saccharomonospora amisosensis</name>
    <dbReference type="NCBI Taxonomy" id="1128677"/>
    <lineage>
        <taxon>Bacteria</taxon>
        <taxon>Bacillati</taxon>
        <taxon>Actinomycetota</taxon>
        <taxon>Actinomycetes</taxon>
        <taxon>Pseudonocardiales</taxon>
        <taxon>Pseudonocardiaceae</taxon>
        <taxon>Saccharomonospora</taxon>
    </lineage>
</organism>
<evidence type="ECO:0000313" key="3">
    <source>
        <dbReference type="Proteomes" id="UP000545493"/>
    </source>
</evidence>
<evidence type="ECO:0008006" key="4">
    <source>
        <dbReference type="Google" id="ProtNLM"/>
    </source>
</evidence>
<proteinExistence type="predicted"/>
<dbReference type="EMBL" id="JAAOYM010000001">
    <property type="protein sequence ID" value="NIJ14174.1"/>
    <property type="molecule type" value="Genomic_DNA"/>
</dbReference>
<evidence type="ECO:0000313" key="2">
    <source>
        <dbReference type="EMBL" id="NIJ14174.1"/>
    </source>
</evidence>
<gene>
    <name evidence="2" type="ORF">FHU38_004518</name>
</gene>
<protein>
    <recommendedName>
        <fullName evidence="4">Excreted virulence factor EspC (Type VII ESX diderm)</fullName>
    </recommendedName>
</protein>
<accession>A0A7X5UUZ1</accession>
<comment type="caution">
    <text evidence="2">The sequence shown here is derived from an EMBL/GenBank/DDBJ whole genome shotgun (WGS) entry which is preliminary data.</text>
</comment>
<dbReference type="SUPFAM" id="SSF140453">
    <property type="entry name" value="EsxAB dimer-like"/>
    <property type="match status" value="1"/>
</dbReference>
<keyword evidence="3" id="KW-1185">Reference proteome</keyword>
<sequence length="124" mass="12122">MNEGSRISVPGQSAGGSGVGAPSGYTAETGTLARQSQAIHDAAETAQGEVEGLAPTKVAEADFGAEHGQWATDFTASIEELGKGAGAMCTALISLATSIGSAGQQYAAAEAEQSSSVAQSGSGM</sequence>
<dbReference type="AlphaFoldDB" id="A0A7X5UUZ1"/>
<dbReference type="RefSeq" id="WP_167174836.1">
    <property type="nucleotide sequence ID" value="NZ_JAAOYM010000001.1"/>
</dbReference>
<dbReference type="InterPro" id="IPR036689">
    <property type="entry name" value="ESAT-6-like_sf"/>
</dbReference>
<feature type="compositionally biased region" description="Polar residues" evidence="1">
    <location>
        <begin position="26"/>
        <end position="38"/>
    </location>
</feature>
<feature type="region of interest" description="Disordered" evidence="1">
    <location>
        <begin position="1"/>
        <end position="55"/>
    </location>
</feature>
<reference evidence="2 3" key="1">
    <citation type="submission" date="2020-03" db="EMBL/GenBank/DDBJ databases">
        <title>Sequencing the genomes of 1000 actinobacteria strains.</title>
        <authorList>
            <person name="Klenk H.-P."/>
        </authorList>
    </citation>
    <scope>NUCLEOTIDE SEQUENCE [LARGE SCALE GENOMIC DNA]</scope>
    <source>
        <strain evidence="2 3">DSM 45685</strain>
    </source>
</reference>